<evidence type="ECO:0000256" key="1">
    <source>
        <dbReference type="SAM" id="Coils"/>
    </source>
</evidence>
<evidence type="ECO:0000313" key="3">
    <source>
        <dbReference type="Proteomes" id="UP001597318"/>
    </source>
</evidence>
<sequence length="51" mass="5995">MDNKQQLQECINECESAMRHLNNAMSKMSNERLQHASRDLQECINECRSLL</sequence>
<keyword evidence="1" id="KW-0175">Coiled coil</keyword>
<proteinExistence type="predicted"/>
<dbReference type="Proteomes" id="UP001597318">
    <property type="component" value="Unassembled WGS sequence"/>
</dbReference>
<feature type="coiled-coil region" evidence="1">
    <location>
        <begin position="4"/>
        <end position="31"/>
    </location>
</feature>
<name>A0ABW5C2J9_9BACI</name>
<organism evidence="2 3">
    <name type="scientific">Metabacillus endolithicus</name>
    <dbReference type="NCBI Taxonomy" id="1535204"/>
    <lineage>
        <taxon>Bacteria</taxon>
        <taxon>Bacillati</taxon>
        <taxon>Bacillota</taxon>
        <taxon>Bacilli</taxon>
        <taxon>Bacillales</taxon>
        <taxon>Bacillaceae</taxon>
        <taxon>Metabacillus</taxon>
    </lineage>
</organism>
<keyword evidence="3" id="KW-1185">Reference proteome</keyword>
<accession>A0ABW5C2J9</accession>
<gene>
    <name evidence="2" type="ORF">ACFSKK_22825</name>
</gene>
<comment type="caution">
    <text evidence="2">The sequence shown here is derived from an EMBL/GenBank/DDBJ whole genome shotgun (WGS) entry which is preliminary data.</text>
</comment>
<evidence type="ECO:0000313" key="2">
    <source>
        <dbReference type="EMBL" id="MFD2216513.1"/>
    </source>
</evidence>
<reference evidence="3" key="1">
    <citation type="journal article" date="2019" name="Int. J. Syst. Evol. Microbiol.">
        <title>The Global Catalogue of Microorganisms (GCM) 10K type strain sequencing project: providing services to taxonomists for standard genome sequencing and annotation.</title>
        <authorList>
            <consortium name="The Broad Institute Genomics Platform"/>
            <consortium name="The Broad Institute Genome Sequencing Center for Infectious Disease"/>
            <person name="Wu L."/>
            <person name="Ma J."/>
        </authorList>
    </citation>
    <scope>NUCLEOTIDE SEQUENCE [LARGE SCALE GENOMIC DNA]</scope>
    <source>
        <strain evidence="3">CGMCC 1.15474</strain>
    </source>
</reference>
<dbReference type="RefSeq" id="WP_176551259.1">
    <property type="nucleotide sequence ID" value="NZ_CP095551.1"/>
</dbReference>
<protein>
    <submittedName>
        <fullName evidence="2">Uncharacterized protein</fullName>
    </submittedName>
</protein>
<dbReference type="EMBL" id="JBHUIK010000007">
    <property type="protein sequence ID" value="MFD2216513.1"/>
    <property type="molecule type" value="Genomic_DNA"/>
</dbReference>